<name>A0A8J4XR78_CHIOP</name>
<protein>
    <submittedName>
        <fullName evidence="1">Uncharacterized protein</fullName>
    </submittedName>
</protein>
<keyword evidence="2" id="KW-1185">Reference proteome</keyword>
<organism evidence="1 2">
    <name type="scientific">Chionoecetes opilio</name>
    <name type="common">Atlantic snow crab</name>
    <name type="synonym">Cancer opilio</name>
    <dbReference type="NCBI Taxonomy" id="41210"/>
    <lineage>
        <taxon>Eukaryota</taxon>
        <taxon>Metazoa</taxon>
        <taxon>Ecdysozoa</taxon>
        <taxon>Arthropoda</taxon>
        <taxon>Crustacea</taxon>
        <taxon>Multicrustacea</taxon>
        <taxon>Malacostraca</taxon>
        <taxon>Eumalacostraca</taxon>
        <taxon>Eucarida</taxon>
        <taxon>Decapoda</taxon>
        <taxon>Pleocyemata</taxon>
        <taxon>Brachyura</taxon>
        <taxon>Eubrachyura</taxon>
        <taxon>Majoidea</taxon>
        <taxon>Majidae</taxon>
        <taxon>Chionoecetes</taxon>
    </lineage>
</organism>
<dbReference type="EMBL" id="JACEEZ010023194">
    <property type="protein sequence ID" value="KAG0711594.1"/>
    <property type="molecule type" value="Genomic_DNA"/>
</dbReference>
<reference evidence="1" key="1">
    <citation type="submission" date="2020-07" db="EMBL/GenBank/DDBJ databases">
        <title>The High-quality genome of the commercially important snow crab, Chionoecetes opilio.</title>
        <authorList>
            <person name="Jeong J.-H."/>
            <person name="Ryu S."/>
        </authorList>
    </citation>
    <scope>NUCLEOTIDE SEQUENCE</scope>
    <source>
        <strain evidence="1">MADBK_172401_WGS</strain>
        <tissue evidence="1">Digestive gland</tissue>
    </source>
</reference>
<proteinExistence type="predicted"/>
<comment type="caution">
    <text evidence="1">The sequence shown here is derived from an EMBL/GenBank/DDBJ whole genome shotgun (WGS) entry which is preliminary data.</text>
</comment>
<dbReference type="AlphaFoldDB" id="A0A8J4XR78"/>
<sequence length="176" mass="19847">MTSGGRSARIWNRWSGLPHWFAVVSGWRPCMHVARPRKQMLPHALSQLPAHSTQTAAPFVWCCMQSSLCMRSLQLGWTTRRDRTLDRVRDPPPRLPSRPPHMLLAILASSNVLLLSTRCVSLPTFVSRPSSGQAGNWKRWRRVLWTSWPAARDVVVVRCCCGVGEQTALLGHNMAD</sequence>
<accession>A0A8J4XR78</accession>
<evidence type="ECO:0000313" key="1">
    <source>
        <dbReference type="EMBL" id="KAG0711594.1"/>
    </source>
</evidence>
<gene>
    <name evidence="1" type="ORF">GWK47_020287</name>
</gene>
<dbReference type="Proteomes" id="UP000770661">
    <property type="component" value="Unassembled WGS sequence"/>
</dbReference>
<evidence type="ECO:0000313" key="2">
    <source>
        <dbReference type="Proteomes" id="UP000770661"/>
    </source>
</evidence>